<keyword evidence="6" id="KW-0732">Signal</keyword>
<dbReference type="EMBL" id="VZRC01000417">
    <property type="protein sequence ID" value="NWS59382.1"/>
    <property type="molecule type" value="Genomic_DNA"/>
</dbReference>
<feature type="non-terminal residue" evidence="8">
    <location>
        <position position="405"/>
    </location>
</feature>
<proteinExistence type="inferred from homology"/>
<reference evidence="8 9" key="1">
    <citation type="submission" date="2019-09" db="EMBL/GenBank/DDBJ databases">
        <title>Bird 10,000 Genomes (B10K) Project - Family phase.</title>
        <authorList>
            <person name="Zhang G."/>
        </authorList>
    </citation>
    <scope>NUCLEOTIDE SEQUENCE [LARGE SCALE GENOMIC DNA]</scope>
    <source>
        <strain evidence="8">B10K-CU-031-22</strain>
    </source>
</reference>
<evidence type="ECO:0000256" key="5">
    <source>
        <dbReference type="PROSITE-ProRule" id="PRU10038"/>
    </source>
</evidence>
<protein>
    <submittedName>
        <fullName evidence="8">AAAD deacetylase</fullName>
    </submittedName>
</protein>
<sequence>VEMGAKLLCLFLASALIAYYVYSPIPEDVGEPWKVMLITASFRAVGHLAEVADKLGLMHYMEALMVITTAEYIPPTSDENVTVMDTEFSNVAVRLYLPRRASEGLRRAVVYFHGGGWCLGQAGMKSYDHLNRWTSNKLNAVVVSVNYRLAPKYRFPVQFEDVYSVTKFFLQSSVLSQYGVDPGRVCVAGDSAGGNLAAAVAQQLLEDSEVETKLKAQALIYPALQTLDLNLPSYQENENKPILPRSLMVKFWSEYFTSDPSLREAMASNRHVPAESSHLFQFVNWSHLLPEELKKDHVYTSPAYGSSELAQKYPGFLDPRAAPLLVSDAQLRGLPRTYILTCEHDVLRDDGVMYARRLQAAGIPVTHDHAKDAFHGMMMFVLGPTDLAVGHRLLNRYIEWLNENL</sequence>
<gene>
    <name evidence="8" type="primary">Aadac</name>
    <name evidence="8" type="ORF">CHUBUR_R03889</name>
</gene>
<evidence type="ECO:0000256" key="4">
    <source>
        <dbReference type="PIRSR" id="PIRSR037251-1"/>
    </source>
</evidence>
<dbReference type="InterPro" id="IPR050300">
    <property type="entry name" value="GDXG_lipolytic_enzyme"/>
</dbReference>
<evidence type="ECO:0000313" key="9">
    <source>
        <dbReference type="Proteomes" id="UP000541181"/>
    </source>
</evidence>
<dbReference type="InterPro" id="IPR017157">
    <property type="entry name" value="Arylacetamide_deacetylase"/>
</dbReference>
<evidence type="ECO:0000256" key="6">
    <source>
        <dbReference type="SAM" id="SignalP"/>
    </source>
</evidence>
<dbReference type="PANTHER" id="PTHR48081:SF28">
    <property type="entry name" value="ALPHA_BETA HYDROLASE FOLD-3 DOMAIN-CONTAINING PROTEIN"/>
    <property type="match status" value="1"/>
</dbReference>
<feature type="domain" description="Alpha/beta hydrolase fold-3" evidence="7">
    <location>
        <begin position="316"/>
        <end position="378"/>
    </location>
</feature>
<evidence type="ECO:0000256" key="1">
    <source>
        <dbReference type="ARBA" id="ARBA00010515"/>
    </source>
</evidence>
<dbReference type="PIRSF" id="PIRSF037251">
    <property type="entry name" value="Arylacetamide_deacetylase"/>
    <property type="match status" value="1"/>
</dbReference>
<feature type="signal peptide" evidence="6">
    <location>
        <begin position="1"/>
        <end position="23"/>
    </location>
</feature>
<dbReference type="SUPFAM" id="SSF53474">
    <property type="entry name" value="alpha/beta-Hydrolases"/>
    <property type="match status" value="1"/>
</dbReference>
<dbReference type="GO" id="GO:0016020">
    <property type="term" value="C:membrane"/>
    <property type="evidence" value="ECO:0007669"/>
    <property type="project" value="InterPro"/>
</dbReference>
<dbReference type="Pfam" id="PF07859">
    <property type="entry name" value="Abhydrolase_3"/>
    <property type="match status" value="2"/>
</dbReference>
<feature type="domain" description="Alpha/beta hydrolase fold-3" evidence="7">
    <location>
        <begin position="109"/>
        <end position="268"/>
    </location>
</feature>
<comment type="caution">
    <text evidence="8">The sequence shown here is derived from an EMBL/GenBank/DDBJ whole genome shotgun (WGS) entry which is preliminary data.</text>
</comment>
<keyword evidence="3" id="KW-1015">Disulfide bond</keyword>
<dbReference type="InterPro" id="IPR033140">
    <property type="entry name" value="Lipase_GDXG_put_SER_AS"/>
</dbReference>
<keyword evidence="2" id="KW-0378">Hydrolase</keyword>
<comment type="similarity">
    <text evidence="1">Belongs to the 'GDXG' lipolytic enzyme family.</text>
</comment>
<accession>A0A7K5GRF9</accession>
<dbReference type="Proteomes" id="UP000541181">
    <property type="component" value="Unassembled WGS sequence"/>
</dbReference>
<dbReference type="OrthoDB" id="408631at2759"/>
<dbReference type="PANTHER" id="PTHR48081">
    <property type="entry name" value="AB HYDROLASE SUPERFAMILY PROTEIN C4A8.06C"/>
    <property type="match status" value="1"/>
</dbReference>
<dbReference type="GO" id="GO:0052689">
    <property type="term" value="F:carboxylic ester hydrolase activity"/>
    <property type="evidence" value="ECO:0007669"/>
    <property type="project" value="InterPro"/>
</dbReference>
<name>A0A7K5GRF9_9AVES</name>
<evidence type="ECO:0000259" key="7">
    <source>
        <dbReference type="Pfam" id="PF07859"/>
    </source>
</evidence>
<evidence type="ECO:0000256" key="2">
    <source>
        <dbReference type="ARBA" id="ARBA00022801"/>
    </source>
</evidence>
<dbReference type="Gene3D" id="3.40.50.1820">
    <property type="entry name" value="alpha/beta hydrolase"/>
    <property type="match status" value="1"/>
</dbReference>
<organism evidence="8 9">
    <name type="scientific">Chunga burmeisteri</name>
    <name type="common">Black-legged seriema</name>
    <dbReference type="NCBI Taxonomy" id="1352770"/>
    <lineage>
        <taxon>Eukaryota</taxon>
        <taxon>Metazoa</taxon>
        <taxon>Chordata</taxon>
        <taxon>Craniata</taxon>
        <taxon>Vertebrata</taxon>
        <taxon>Euteleostomi</taxon>
        <taxon>Archelosauria</taxon>
        <taxon>Archosauria</taxon>
        <taxon>Dinosauria</taxon>
        <taxon>Saurischia</taxon>
        <taxon>Theropoda</taxon>
        <taxon>Coelurosauria</taxon>
        <taxon>Aves</taxon>
        <taxon>Neognathae</taxon>
        <taxon>Neoaves</taxon>
        <taxon>Telluraves</taxon>
        <taxon>Australaves</taxon>
        <taxon>Cariamiformes</taxon>
        <taxon>Cariamidae</taxon>
        <taxon>Chunga</taxon>
    </lineage>
</organism>
<dbReference type="PROSITE" id="PS01174">
    <property type="entry name" value="LIPASE_GDXG_SER"/>
    <property type="match status" value="1"/>
</dbReference>
<feature type="chain" id="PRO_5029774590" evidence="6">
    <location>
        <begin position="24"/>
        <end position="405"/>
    </location>
</feature>
<feature type="active site" evidence="4">
    <location>
        <position position="375"/>
    </location>
</feature>
<keyword evidence="9" id="KW-1185">Reference proteome</keyword>
<dbReference type="InterPro" id="IPR029058">
    <property type="entry name" value="AB_hydrolase_fold"/>
</dbReference>
<feature type="active site" evidence="4">
    <location>
        <position position="345"/>
    </location>
</feature>
<dbReference type="AlphaFoldDB" id="A0A7K5GRF9"/>
<evidence type="ECO:0000313" key="8">
    <source>
        <dbReference type="EMBL" id="NWS59382.1"/>
    </source>
</evidence>
<evidence type="ECO:0000256" key="3">
    <source>
        <dbReference type="ARBA" id="ARBA00023157"/>
    </source>
</evidence>
<feature type="active site" evidence="4 5">
    <location>
        <position position="191"/>
    </location>
</feature>
<feature type="non-terminal residue" evidence="8">
    <location>
        <position position="1"/>
    </location>
</feature>
<dbReference type="InterPro" id="IPR013094">
    <property type="entry name" value="AB_hydrolase_3"/>
</dbReference>